<evidence type="ECO:0000259" key="3">
    <source>
        <dbReference type="PROSITE" id="PS50801"/>
    </source>
</evidence>
<comment type="caution">
    <text evidence="4">The sequence shown here is derived from an EMBL/GenBank/DDBJ whole genome shotgun (WGS) entry which is preliminary data.</text>
</comment>
<dbReference type="InterPro" id="IPR002645">
    <property type="entry name" value="STAS_dom"/>
</dbReference>
<dbReference type="Gene3D" id="3.30.750.24">
    <property type="entry name" value="STAS domain"/>
    <property type="match status" value="1"/>
</dbReference>
<gene>
    <name evidence="4" type="ORF">Apa02nite_057750</name>
</gene>
<dbReference type="Proteomes" id="UP000624709">
    <property type="component" value="Unassembled WGS sequence"/>
</dbReference>
<protein>
    <recommendedName>
        <fullName evidence="3">STAS domain-containing protein</fullName>
    </recommendedName>
</protein>
<keyword evidence="5" id="KW-1185">Reference proteome</keyword>
<dbReference type="Pfam" id="PF07221">
    <property type="entry name" value="GlcNAc_2-epim"/>
    <property type="match status" value="1"/>
</dbReference>
<evidence type="ECO:0000256" key="1">
    <source>
        <dbReference type="ARBA" id="ARBA00008558"/>
    </source>
</evidence>
<reference evidence="4 5" key="1">
    <citation type="submission" date="2021-01" db="EMBL/GenBank/DDBJ databases">
        <title>Whole genome shotgun sequence of Actinoplanes palleronii NBRC 14916.</title>
        <authorList>
            <person name="Komaki H."/>
            <person name="Tamura T."/>
        </authorList>
    </citation>
    <scope>NUCLEOTIDE SEQUENCE [LARGE SCALE GENOMIC DNA]</scope>
    <source>
        <strain evidence="4 5">NBRC 14916</strain>
    </source>
</reference>
<proteinExistence type="inferred from homology"/>
<organism evidence="4 5">
    <name type="scientific">Actinoplanes palleronii</name>
    <dbReference type="NCBI Taxonomy" id="113570"/>
    <lineage>
        <taxon>Bacteria</taxon>
        <taxon>Bacillati</taxon>
        <taxon>Actinomycetota</taxon>
        <taxon>Actinomycetes</taxon>
        <taxon>Micromonosporales</taxon>
        <taxon>Micromonosporaceae</taxon>
        <taxon>Actinoplanes</taxon>
    </lineage>
</organism>
<dbReference type="SUPFAM" id="SSF48208">
    <property type="entry name" value="Six-hairpin glycosidases"/>
    <property type="match status" value="1"/>
</dbReference>
<sequence length="729" mass="80722">MNPATDPGTRVNQIDFTFSDMIAGYVTGYDPATDTLGLRTSDGRPYAARLTTNTVAEMLRNLGEAYVDAGAQLRGLLQPGRFVHVYGVFYPGEANGTGFEAKHVLLFGKDADEYRFESPDWWQRQVRAIGDFYLQAEFGGAGAGYDYHGYRTDLSMLGTKTKAVRQETDTMSRMVYGLATSYLLSGGQAYLDAAIAGADYLIEHFCAVDRSQQIAYWYHAIDIAPDGGERKILASEFGDDYNAIPCYEQIYAIAGITQVYRATGEARLREVIDLTINLFEKYFRDPERGGYYSHIDPVTFDPHSPALDADGRTNADRKNWNSVGDHIPAYLINLFLATGEQRYADLLEDCCDTVVKYFPDYDDSPFVQEKFFGDWRKDQTYGQQQNRAIVGHNLKIAWNLMRMNNLRPKDAYVTMATRIADLMPRVGADPQRGGWYDMVERVTAPGETFHRLVWHDRKAWWQQEQGILAYLILDGVLDRPEYAKQAREGAAFYNAWMLDTDAGGVYFNVLSNGVPFELGGERSKGSHAMGMYHSAELGYLAAVYGNLLRREQPLDLWFQPRPGAFGSVLRVAPDLLPPGRTQILQVWINGHDHHDFDPGGLTVTLPHSDQPQTVRVRMTPVGVAFSADLIGTDGDRADLALAGTLGLDGLPALHERLAEAQAAGCTTMVLDVHDLRHLDPAAARDLAVTRQHAGFALTLVNAVGQVAEQLKDSDLGSELAGAGATGGRS</sequence>
<dbReference type="InterPro" id="IPR008928">
    <property type="entry name" value="6-hairpin_glycosidase_sf"/>
</dbReference>
<dbReference type="EMBL" id="BOMS01000090">
    <property type="protein sequence ID" value="GIE69667.1"/>
    <property type="molecule type" value="Genomic_DNA"/>
</dbReference>
<dbReference type="InterPro" id="IPR010819">
    <property type="entry name" value="AGE/CE"/>
</dbReference>
<evidence type="ECO:0000313" key="5">
    <source>
        <dbReference type="Proteomes" id="UP000624709"/>
    </source>
</evidence>
<dbReference type="InterPro" id="IPR012341">
    <property type="entry name" value="6hp_glycosidase-like_sf"/>
</dbReference>
<evidence type="ECO:0000256" key="2">
    <source>
        <dbReference type="ARBA" id="ARBA00023235"/>
    </source>
</evidence>
<dbReference type="Gene3D" id="1.50.10.10">
    <property type="match status" value="1"/>
</dbReference>
<evidence type="ECO:0000313" key="4">
    <source>
        <dbReference type="EMBL" id="GIE69667.1"/>
    </source>
</evidence>
<accession>A0ABQ4BG55</accession>
<keyword evidence="2" id="KW-0413">Isomerase</keyword>
<dbReference type="PANTHER" id="PTHR15108">
    <property type="entry name" value="N-ACYLGLUCOSAMINE-2-EPIMERASE"/>
    <property type="match status" value="1"/>
</dbReference>
<dbReference type="SUPFAM" id="SSF52091">
    <property type="entry name" value="SpoIIaa-like"/>
    <property type="match status" value="1"/>
</dbReference>
<comment type="similarity">
    <text evidence="1">Belongs to the N-acylglucosamine 2-epimerase family.</text>
</comment>
<dbReference type="InterPro" id="IPR036513">
    <property type="entry name" value="STAS_dom_sf"/>
</dbReference>
<feature type="domain" description="STAS" evidence="3">
    <location>
        <begin position="639"/>
        <end position="729"/>
    </location>
</feature>
<name>A0ABQ4BG55_9ACTN</name>
<dbReference type="PROSITE" id="PS50801">
    <property type="entry name" value="STAS"/>
    <property type="match status" value="1"/>
</dbReference>
<dbReference type="RefSeq" id="WP_203827801.1">
    <property type="nucleotide sequence ID" value="NZ_BAAATY010000040.1"/>
</dbReference>